<dbReference type="WBParaSite" id="nRc.2.0.1.t07036-RA">
    <property type="protein sequence ID" value="nRc.2.0.1.t07036-RA"/>
    <property type="gene ID" value="nRc.2.0.1.g07036"/>
</dbReference>
<reference evidence="4" key="1">
    <citation type="submission" date="2022-11" db="UniProtKB">
        <authorList>
            <consortium name="WormBaseParasite"/>
        </authorList>
    </citation>
    <scope>IDENTIFICATION</scope>
</reference>
<keyword evidence="1" id="KW-0812">Transmembrane</keyword>
<keyword evidence="1" id="KW-0472">Membrane</keyword>
<protein>
    <submittedName>
        <fullName evidence="4">Peptidase S1 domain-containing protein</fullName>
    </submittedName>
</protein>
<evidence type="ECO:0000256" key="1">
    <source>
        <dbReference type="SAM" id="Phobius"/>
    </source>
</evidence>
<dbReference type="Gene3D" id="2.40.10.10">
    <property type="entry name" value="Trypsin-like serine proteases"/>
    <property type="match status" value="1"/>
</dbReference>
<evidence type="ECO:0000313" key="3">
    <source>
        <dbReference type="Proteomes" id="UP000887565"/>
    </source>
</evidence>
<dbReference type="Proteomes" id="UP000887565">
    <property type="component" value="Unplaced"/>
</dbReference>
<dbReference type="InterPro" id="IPR001254">
    <property type="entry name" value="Trypsin_dom"/>
</dbReference>
<dbReference type="SUPFAM" id="SSF50494">
    <property type="entry name" value="Trypsin-like serine proteases"/>
    <property type="match status" value="1"/>
</dbReference>
<keyword evidence="1" id="KW-1133">Transmembrane helix</keyword>
<feature type="transmembrane region" description="Helical" evidence="1">
    <location>
        <begin position="20"/>
        <end position="43"/>
    </location>
</feature>
<keyword evidence="3" id="KW-1185">Reference proteome</keyword>
<proteinExistence type="predicted"/>
<dbReference type="GO" id="GO:0006508">
    <property type="term" value="P:proteolysis"/>
    <property type="evidence" value="ECO:0007669"/>
    <property type="project" value="InterPro"/>
</dbReference>
<dbReference type="AlphaFoldDB" id="A0A915HYW7"/>
<evidence type="ECO:0000313" key="4">
    <source>
        <dbReference type="WBParaSite" id="nRc.2.0.1.t07036-RA"/>
    </source>
</evidence>
<dbReference type="GO" id="GO:0004252">
    <property type="term" value="F:serine-type endopeptidase activity"/>
    <property type="evidence" value="ECO:0007669"/>
    <property type="project" value="InterPro"/>
</dbReference>
<accession>A0A915HYW7</accession>
<dbReference type="InterPro" id="IPR043504">
    <property type="entry name" value="Peptidase_S1_PA_chymotrypsin"/>
</dbReference>
<evidence type="ECO:0000259" key="2">
    <source>
        <dbReference type="Pfam" id="PF00089"/>
    </source>
</evidence>
<name>A0A915HYW7_ROMCU</name>
<dbReference type="Pfam" id="PF00089">
    <property type="entry name" value="Trypsin"/>
    <property type="match status" value="1"/>
</dbReference>
<sequence length="224" mass="25616">MFFLDDIKLSLKLDSNNTWILYVVLVCLIKLSYLLAIIPVGYLPIILRHYFQLSPVINQDTTLHKQLARSCARRASPSTAQSIFGQHARRARRTCIKRHVPASWVSSHTGQCRDRCIHPAQAVKKWPGLEPMDWQKHKSTGGKQQMRAGPMRNFSGSDRSVGDSGGPFVCLHNGKYRLQGVTSFGKADSCSDSSFTNVVRMKRWILETIERMKRLYRISRKRNL</sequence>
<feature type="domain" description="Peptidase S1" evidence="2">
    <location>
        <begin position="145"/>
        <end position="205"/>
    </location>
</feature>
<dbReference type="InterPro" id="IPR009003">
    <property type="entry name" value="Peptidase_S1_PA"/>
</dbReference>
<organism evidence="3 4">
    <name type="scientific">Romanomermis culicivorax</name>
    <name type="common">Nematode worm</name>
    <dbReference type="NCBI Taxonomy" id="13658"/>
    <lineage>
        <taxon>Eukaryota</taxon>
        <taxon>Metazoa</taxon>
        <taxon>Ecdysozoa</taxon>
        <taxon>Nematoda</taxon>
        <taxon>Enoplea</taxon>
        <taxon>Dorylaimia</taxon>
        <taxon>Mermithida</taxon>
        <taxon>Mermithoidea</taxon>
        <taxon>Mermithidae</taxon>
        <taxon>Romanomermis</taxon>
    </lineage>
</organism>